<evidence type="ECO:0000256" key="2">
    <source>
        <dbReference type="ARBA" id="ARBA00022729"/>
    </source>
</evidence>
<dbReference type="STRING" id="1142394.PSMK_30430"/>
<dbReference type="RefSeq" id="WP_014438407.1">
    <property type="nucleotide sequence ID" value="NC_017080.1"/>
</dbReference>
<dbReference type="Pfam" id="PF03783">
    <property type="entry name" value="CsgG"/>
    <property type="match status" value="1"/>
</dbReference>
<proteinExistence type="predicted"/>
<evidence type="ECO:0000256" key="4">
    <source>
        <dbReference type="ARBA" id="ARBA00023139"/>
    </source>
</evidence>
<evidence type="ECO:0008006" key="8">
    <source>
        <dbReference type="Google" id="ProtNLM"/>
    </source>
</evidence>
<reference evidence="6 7" key="1">
    <citation type="submission" date="2012-02" db="EMBL/GenBank/DDBJ databases">
        <title>Complete genome sequence of Phycisphaera mikurensis NBRC 102666.</title>
        <authorList>
            <person name="Ankai A."/>
            <person name="Hosoyama A."/>
            <person name="Terui Y."/>
            <person name="Sekine M."/>
            <person name="Fukai R."/>
            <person name="Kato Y."/>
            <person name="Nakamura S."/>
            <person name="Yamada-Narita S."/>
            <person name="Kawakoshi A."/>
            <person name="Fukunaga Y."/>
            <person name="Yamazaki S."/>
            <person name="Fujita N."/>
        </authorList>
    </citation>
    <scope>NUCLEOTIDE SEQUENCE [LARGE SCALE GENOMIC DNA]</scope>
    <source>
        <strain evidence="7">NBRC 102666 / KCTC 22515 / FYK2301M01</strain>
    </source>
</reference>
<dbReference type="OrthoDB" id="116322at2"/>
<keyword evidence="1" id="KW-1003">Cell membrane</keyword>
<dbReference type="EMBL" id="AP012338">
    <property type="protein sequence ID" value="BAM05202.1"/>
    <property type="molecule type" value="Genomic_DNA"/>
</dbReference>
<organism evidence="6 7">
    <name type="scientific">Phycisphaera mikurensis (strain NBRC 102666 / KCTC 22515 / FYK2301M01)</name>
    <dbReference type="NCBI Taxonomy" id="1142394"/>
    <lineage>
        <taxon>Bacteria</taxon>
        <taxon>Pseudomonadati</taxon>
        <taxon>Planctomycetota</taxon>
        <taxon>Phycisphaerae</taxon>
        <taxon>Phycisphaerales</taxon>
        <taxon>Phycisphaeraceae</taxon>
        <taxon>Phycisphaera</taxon>
    </lineage>
</organism>
<dbReference type="PANTHER" id="PTHR41164:SF1">
    <property type="entry name" value="CURLI PRODUCTION ASSEMBLY_TRANSPORT COMPONENT CSGG"/>
    <property type="match status" value="1"/>
</dbReference>
<gene>
    <name evidence="6" type="ordered locus">PSMK_30430</name>
</gene>
<keyword evidence="4" id="KW-0564">Palmitate</keyword>
<protein>
    <recommendedName>
        <fullName evidence="8">Curli production assembly/transport component CsgG</fullName>
    </recommendedName>
</protein>
<dbReference type="eggNOG" id="COG1462">
    <property type="taxonomic scope" value="Bacteria"/>
</dbReference>
<dbReference type="KEGG" id="phm:PSMK_30430"/>
<keyword evidence="3" id="KW-0472">Membrane</keyword>
<dbReference type="InterPro" id="IPR005534">
    <property type="entry name" value="Curli_assmbl/transp-comp_CsgG"/>
</dbReference>
<dbReference type="Gene3D" id="3.40.50.10610">
    <property type="entry name" value="ABC-type transport auxiliary lipoprotein component"/>
    <property type="match status" value="1"/>
</dbReference>
<sequence>MPLSHPRVPSPSRLAPGLAFLCLLGLAAAPGCESVAAYNPFESEGTRVDDKPDAEQLAEDGDALPPYAGVKHAIGVVDFDNRSNWAGWRTYSMDRNFPLMFESALFDTGRFVLVERENLADVVLEQDLADSGRTAAATEVAQTGKLRPARYLATGEVTGVEGNQSGQDGGIGFRGFRVGGGQSNAQINLIVKLVDTTSGAIVAKESITGKAGSSKLRVGMNRFGVNTNMGSFAKTPMSEAVQDALNQAARFIALQMEELPNTGLVVSEINGQVVINRGSDHNLKAGGTYALVEPGVEITDPGTGEILGTTEGAELGEIRIVRVAEKMSYAEVVGGGDLPATGTIVRLSR</sequence>
<dbReference type="Proteomes" id="UP000007881">
    <property type="component" value="Chromosome"/>
</dbReference>
<evidence type="ECO:0000256" key="5">
    <source>
        <dbReference type="ARBA" id="ARBA00023288"/>
    </source>
</evidence>
<evidence type="ECO:0000256" key="1">
    <source>
        <dbReference type="ARBA" id="ARBA00022475"/>
    </source>
</evidence>
<dbReference type="HOGENOM" id="CLU_794215_0_0_0"/>
<accession>I0IIW4</accession>
<keyword evidence="2" id="KW-0732">Signal</keyword>
<evidence type="ECO:0000256" key="3">
    <source>
        <dbReference type="ARBA" id="ARBA00023136"/>
    </source>
</evidence>
<keyword evidence="5" id="KW-0449">Lipoprotein</keyword>
<evidence type="ECO:0000313" key="6">
    <source>
        <dbReference type="EMBL" id="BAM05202.1"/>
    </source>
</evidence>
<name>I0IIW4_PHYMF</name>
<dbReference type="AlphaFoldDB" id="I0IIW4"/>
<dbReference type="PANTHER" id="PTHR41164">
    <property type="entry name" value="CURLI PRODUCTION ASSEMBLY/TRANSPORT COMPONENT CSGG"/>
    <property type="match status" value="1"/>
</dbReference>
<keyword evidence="7" id="KW-1185">Reference proteome</keyword>
<dbReference type="GO" id="GO:0030288">
    <property type="term" value="C:outer membrane-bounded periplasmic space"/>
    <property type="evidence" value="ECO:0007669"/>
    <property type="project" value="InterPro"/>
</dbReference>
<evidence type="ECO:0000313" key="7">
    <source>
        <dbReference type="Proteomes" id="UP000007881"/>
    </source>
</evidence>